<evidence type="ECO:0000313" key="2">
    <source>
        <dbReference type="EMBL" id="SDS85193.1"/>
    </source>
</evidence>
<organism evidence="2 3">
    <name type="scientific">Nocardioides scoriae</name>
    <dbReference type="NCBI Taxonomy" id="642780"/>
    <lineage>
        <taxon>Bacteria</taxon>
        <taxon>Bacillati</taxon>
        <taxon>Actinomycetota</taxon>
        <taxon>Actinomycetes</taxon>
        <taxon>Propionibacteriales</taxon>
        <taxon>Nocardioidaceae</taxon>
        <taxon>Nocardioides</taxon>
    </lineage>
</organism>
<dbReference type="EMBL" id="LT629757">
    <property type="protein sequence ID" value="SDS85193.1"/>
    <property type="molecule type" value="Genomic_DNA"/>
</dbReference>
<dbReference type="Pfam" id="PF12728">
    <property type="entry name" value="HTH_17"/>
    <property type="match status" value="1"/>
</dbReference>
<dbReference type="OrthoDB" id="5524782at2"/>
<accession>A0A1H1VKA4</accession>
<dbReference type="RefSeq" id="WP_091733952.1">
    <property type="nucleotide sequence ID" value="NZ_LT629757.1"/>
</dbReference>
<keyword evidence="3" id="KW-1185">Reference proteome</keyword>
<gene>
    <name evidence="2" type="ORF">SAMN04488570_2860</name>
</gene>
<dbReference type="InterPro" id="IPR010093">
    <property type="entry name" value="SinI_DNA-bd"/>
</dbReference>
<sequence length="80" mass="8955">MPARMLTLDAVAEELAISRAQVYALVRRGDLPAGKIGGRGQWRVERTHLEAYLERTWAETAEWVRAHPLAEGEEPSATEL</sequence>
<protein>
    <submittedName>
        <fullName evidence="2">DNA binding domain-containing protein, excisionase family</fullName>
    </submittedName>
</protein>
<reference evidence="3" key="1">
    <citation type="submission" date="2016-10" db="EMBL/GenBank/DDBJ databases">
        <authorList>
            <person name="Varghese N."/>
            <person name="Submissions S."/>
        </authorList>
    </citation>
    <scope>NUCLEOTIDE SEQUENCE [LARGE SCALE GENOMIC DNA]</scope>
    <source>
        <strain evidence="3">DSM 22127</strain>
    </source>
</reference>
<dbReference type="GO" id="GO:0003677">
    <property type="term" value="F:DNA binding"/>
    <property type="evidence" value="ECO:0007669"/>
    <property type="project" value="InterPro"/>
</dbReference>
<dbReference type="AlphaFoldDB" id="A0A1H1VKA4"/>
<dbReference type="InterPro" id="IPR009061">
    <property type="entry name" value="DNA-bd_dom_put_sf"/>
</dbReference>
<dbReference type="InterPro" id="IPR041657">
    <property type="entry name" value="HTH_17"/>
</dbReference>
<dbReference type="SUPFAM" id="SSF46955">
    <property type="entry name" value="Putative DNA-binding domain"/>
    <property type="match status" value="1"/>
</dbReference>
<dbReference type="Proteomes" id="UP000198859">
    <property type="component" value="Chromosome I"/>
</dbReference>
<name>A0A1H1VKA4_9ACTN</name>
<evidence type="ECO:0000313" key="3">
    <source>
        <dbReference type="Proteomes" id="UP000198859"/>
    </source>
</evidence>
<dbReference type="STRING" id="642780.SAMN04488570_2860"/>
<dbReference type="NCBIfam" id="TIGR01764">
    <property type="entry name" value="excise"/>
    <property type="match status" value="1"/>
</dbReference>
<proteinExistence type="predicted"/>
<evidence type="ECO:0000259" key="1">
    <source>
        <dbReference type="Pfam" id="PF12728"/>
    </source>
</evidence>
<feature type="domain" description="Helix-turn-helix" evidence="1">
    <location>
        <begin position="5"/>
        <end position="55"/>
    </location>
</feature>